<organism evidence="1 2">
    <name type="scientific">Arthrobacter mobilis</name>
    <dbReference type="NCBI Taxonomy" id="2724944"/>
    <lineage>
        <taxon>Bacteria</taxon>
        <taxon>Bacillati</taxon>
        <taxon>Actinomycetota</taxon>
        <taxon>Actinomycetes</taxon>
        <taxon>Micrococcales</taxon>
        <taxon>Micrococcaceae</taxon>
        <taxon>Arthrobacter</taxon>
    </lineage>
</organism>
<dbReference type="Proteomes" id="UP000544090">
    <property type="component" value="Unassembled WGS sequence"/>
</dbReference>
<keyword evidence="2" id="KW-1185">Reference proteome</keyword>
<gene>
    <name evidence="1" type="ORF">HGG74_18860</name>
</gene>
<reference evidence="1 2" key="1">
    <citation type="submission" date="2020-04" db="EMBL/GenBank/DDBJ databases">
        <title>Arthrobacter sp. nov.</title>
        <authorList>
            <person name="Liu S."/>
        </authorList>
    </citation>
    <scope>NUCLEOTIDE SEQUENCE [LARGE SCALE GENOMIC DNA]</scope>
    <source>
        <strain evidence="1 2">E918</strain>
    </source>
</reference>
<dbReference type="AlphaFoldDB" id="A0A7X6K7F6"/>
<dbReference type="EMBL" id="JAAZSQ010000027">
    <property type="protein sequence ID" value="NKX56546.1"/>
    <property type="molecule type" value="Genomic_DNA"/>
</dbReference>
<protein>
    <submittedName>
        <fullName evidence="1">Uncharacterized protein</fullName>
    </submittedName>
</protein>
<evidence type="ECO:0000313" key="2">
    <source>
        <dbReference type="Proteomes" id="UP000544090"/>
    </source>
</evidence>
<sequence length="80" mass="9133">MLQISLMLAWLLVEVPLDYIFKVDFRHTRWMIIGYVALFFTAPEACSVSPQPQAPLDRHGRILFRAMAVLAFVQLGLNGQ</sequence>
<name>A0A7X6K7F6_9MICC</name>
<proteinExistence type="predicted"/>
<comment type="caution">
    <text evidence="1">The sequence shown here is derived from an EMBL/GenBank/DDBJ whole genome shotgun (WGS) entry which is preliminary data.</text>
</comment>
<accession>A0A7X6K7F6</accession>
<evidence type="ECO:0000313" key="1">
    <source>
        <dbReference type="EMBL" id="NKX56546.1"/>
    </source>
</evidence>